<feature type="coiled-coil region" evidence="1">
    <location>
        <begin position="609"/>
        <end position="636"/>
    </location>
</feature>
<keyword evidence="1" id="KW-0175">Coiled coil</keyword>
<dbReference type="InterPro" id="IPR036770">
    <property type="entry name" value="Ankyrin_rpt-contain_sf"/>
</dbReference>
<gene>
    <name evidence="3" type="ORF">GMRT_14915</name>
</gene>
<feature type="region of interest" description="Disordered" evidence="2">
    <location>
        <begin position="359"/>
        <end position="408"/>
    </location>
</feature>
<dbReference type="Gene3D" id="1.25.40.20">
    <property type="entry name" value="Ankyrin repeat-containing domain"/>
    <property type="match status" value="3"/>
</dbReference>
<dbReference type="AlphaFoldDB" id="A0A4Z1T1E7"/>
<dbReference type="PANTHER" id="PTHR24120">
    <property type="entry name" value="GH07239P"/>
    <property type="match status" value="1"/>
</dbReference>
<dbReference type="SMART" id="SM00248">
    <property type="entry name" value="ANK"/>
    <property type="match status" value="9"/>
</dbReference>
<dbReference type="Pfam" id="PF12796">
    <property type="entry name" value="Ank_2"/>
    <property type="match status" value="3"/>
</dbReference>
<evidence type="ECO:0000313" key="3">
    <source>
        <dbReference type="EMBL" id="TNJ27743.1"/>
    </source>
</evidence>
<protein>
    <submittedName>
        <fullName evidence="3">Ankyrin repeat protein 1</fullName>
    </submittedName>
</protein>
<feature type="compositionally biased region" description="Polar residues" evidence="2">
    <location>
        <begin position="373"/>
        <end position="385"/>
    </location>
</feature>
<evidence type="ECO:0000256" key="1">
    <source>
        <dbReference type="SAM" id="Coils"/>
    </source>
</evidence>
<feature type="region of interest" description="Disordered" evidence="2">
    <location>
        <begin position="291"/>
        <end position="314"/>
    </location>
</feature>
<accession>A0A4Z1T1E7</accession>
<evidence type="ECO:0000313" key="4">
    <source>
        <dbReference type="Proteomes" id="UP000315496"/>
    </source>
</evidence>
<reference evidence="3 4" key="1">
    <citation type="submission" date="2019-05" db="EMBL/GenBank/DDBJ databases">
        <title>The compact genome of Giardia muris reveals important steps in the evolution of intestinal protozoan parasites.</title>
        <authorList>
            <person name="Xu F."/>
            <person name="Jimenez-Gonzalez A."/>
            <person name="Einarsson E."/>
            <person name="Astvaldsson A."/>
            <person name="Peirasmaki D."/>
            <person name="Eckmann L."/>
            <person name="Andersson J.O."/>
            <person name="Svard S.G."/>
            <person name="Jerlstrom-Hultqvist J."/>
        </authorList>
    </citation>
    <scope>NUCLEOTIDE SEQUENCE [LARGE SCALE GENOMIC DNA]</scope>
    <source>
        <strain evidence="3 4">Roberts-Thomson</strain>
    </source>
</reference>
<dbReference type="PANTHER" id="PTHR24120:SF4">
    <property type="entry name" value="GH07239P"/>
    <property type="match status" value="1"/>
</dbReference>
<dbReference type="VEuPathDB" id="GiardiaDB:GMRT_14915"/>
<keyword evidence="4" id="KW-1185">Reference proteome</keyword>
<comment type="caution">
    <text evidence="3">The sequence shown here is derived from an EMBL/GenBank/DDBJ whole genome shotgun (WGS) entry which is preliminary data.</text>
</comment>
<dbReference type="InterPro" id="IPR002110">
    <property type="entry name" value="Ankyrin_rpt"/>
</dbReference>
<proteinExistence type="predicted"/>
<feature type="coiled-coil region" evidence="1">
    <location>
        <begin position="229"/>
        <end position="263"/>
    </location>
</feature>
<feature type="region of interest" description="Disordered" evidence="2">
    <location>
        <begin position="525"/>
        <end position="548"/>
    </location>
</feature>
<organism evidence="3 4">
    <name type="scientific">Giardia muris</name>
    <dbReference type="NCBI Taxonomy" id="5742"/>
    <lineage>
        <taxon>Eukaryota</taxon>
        <taxon>Metamonada</taxon>
        <taxon>Diplomonadida</taxon>
        <taxon>Hexamitidae</taxon>
        <taxon>Giardiinae</taxon>
        <taxon>Giardia</taxon>
    </lineage>
</organism>
<name>A0A4Z1T1E7_GIAMU</name>
<sequence length="1076" mass="116237">MDVAWLDAALRGDVTWIEAHADQLAGTRDENGETALMLATRRSDIPLIQALIGREARLQNDEGCTALMLAALADNGRACAILAPHEADVVLADGRDALILAAQVGNLDAIHELVQVCCLIHDCNQLTALDHSTNEGHLDSVRLIVRAYDITPEELEYCIIIADERNYTAISTYLHQVLSGEAPNDQSVFVSNMANDTLESGSAMPTPVGIGQEALPEQLTNSFANGASRARLLRFIDELQAEIDALREENAAQRQQLMRLIDSGMPATPSTHNNSICAHRRMLDEICADTTIGDDADSPSGVTRPPDNPFALRPPQSAEALLAQKDDEIRMLKAINDELRLTLQETSFAAMYAYRHSESSDRTVELSGRASDPQRSPGVNLSSRISELDSPSRFTRGDIREGSTTGEAGMYRIPYPGAPQAGSAATPVLDQNLPVTALSVVSQASSSSLRPNTTAKGRLTASGVRRSTHGFNTELSLKLTQVPPLLSASFGGVCTVSTPSTRAIGDSIQGASGIVSTPQAFSTVSKRVLPSRTPRRSLSTHNRPEPRLRMGMGLERHSSREDEIAVATDNQSWDHLEHRRVSHLAEPSIIAPTQEDFDGDRSAPEVFIQNDYSSLLRGKEEELERLRNLLQDHSSLLQSICYDLDVRSYIHYVNTSQPASTVSFLRMSQGSVGNTSLQGRFFAQFAGNSQIADYPTPGQVNLPLNEFDPLELPLSSEAVDSLLSEGGLEKYATSLRADYSGPNGFDLGRILRDLTMLKYSTSPRQSPVTTFTEARSIVHELAPTPNGEATAKTVLTPYSAGALLMNLSPKRAAVTTRCVTPLMSAVCARSLDDVRANLHYAGRRNEAGETALMMAVELAFTEAVSLLIEKEAGVVSKQGTTALMIAIQMNNLSVAKLLRKAEGLPTDRLNGRDGMTTELMLAAEANDIVGVFCYLDSQVRMVDAYGRTALWYAASAARFEAARLLYKREAGVVGHRGETALMIAACVGSGSIVRLLAHREAQNVGLCEPNIGEPHTALMCAAYNGHVACAQILTPLEHAILTPSGRGALEFAAAPRPTVPEAVRNEIIALIQSFSE</sequence>
<dbReference type="SUPFAM" id="SSF48403">
    <property type="entry name" value="Ankyrin repeat"/>
    <property type="match status" value="2"/>
</dbReference>
<dbReference type="EMBL" id="VDLU01000003">
    <property type="protein sequence ID" value="TNJ27743.1"/>
    <property type="molecule type" value="Genomic_DNA"/>
</dbReference>
<evidence type="ECO:0000256" key="2">
    <source>
        <dbReference type="SAM" id="MobiDB-lite"/>
    </source>
</evidence>
<dbReference type="Proteomes" id="UP000315496">
    <property type="component" value="Chromosome 3"/>
</dbReference>
<dbReference type="OrthoDB" id="674805at2759"/>